<protein>
    <submittedName>
        <fullName evidence="1">Uncharacterized protein</fullName>
    </submittedName>
</protein>
<evidence type="ECO:0000313" key="1">
    <source>
        <dbReference type="EnsemblMetazoa" id="ACUA027365-PA"/>
    </source>
</evidence>
<proteinExistence type="predicted"/>
<dbReference type="Proteomes" id="UP000075883">
    <property type="component" value="Unassembled WGS sequence"/>
</dbReference>
<evidence type="ECO:0000313" key="2">
    <source>
        <dbReference type="Proteomes" id="UP000075883"/>
    </source>
</evidence>
<dbReference type="AlphaFoldDB" id="A0A182MVM9"/>
<keyword evidence="2" id="KW-1185">Reference proteome</keyword>
<reference evidence="2" key="1">
    <citation type="submission" date="2013-09" db="EMBL/GenBank/DDBJ databases">
        <title>The Genome Sequence of Anopheles culicifacies species A.</title>
        <authorList>
            <consortium name="The Broad Institute Genomics Platform"/>
            <person name="Neafsey D.E."/>
            <person name="Besansky N."/>
            <person name="Howell P."/>
            <person name="Walton C."/>
            <person name="Young S.K."/>
            <person name="Zeng Q."/>
            <person name="Gargeya S."/>
            <person name="Fitzgerald M."/>
            <person name="Haas B."/>
            <person name="Abouelleil A."/>
            <person name="Allen A.W."/>
            <person name="Alvarado L."/>
            <person name="Arachchi H.M."/>
            <person name="Berlin A.M."/>
            <person name="Chapman S.B."/>
            <person name="Gainer-Dewar J."/>
            <person name="Goldberg J."/>
            <person name="Griggs A."/>
            <person name="Gujja S."/>
            <person name="Hansen M."/>
            <person name="Howarth C."/>
            <person name="Imamovic A."/>
            <person name="Ireland A."/>
            <person name="Larimer J."/>
            <person name="McCowan C."/>
            <person name="Murphy C."/>
            <person name="Pearson M."/>
            <person name="Poon T.W."/>
            <person name="Priest M."/>
            <person name="Roberts A."/>
            <person name="Saif S."/>
            <person name="Shea T."/>
            <person name="Sisk P."/>
            <person name="Sykes S."/>
            <person name="Wortman J."/>
            <person name="Nusbaum C."/>
            <person name="Birren B."/>
        </authorList>
    </citation>
    <scope>NUCLEOTIDE SEQUENCE [LARGE SCALE GENOMIC DNA]</scope>
    <source>
        <strain evidence="2">A-37</strain>
    </source>
</reference>
<name>A0A182MVM9_9DIPT</name>
<sequence length="116" mass="13110">MIATGHKPDTVGTLIGVERSTSSGRNDATCMLEAISNMARVRKIRKASENLKYTSDSSEAENLERPQLLPDRSYHVTSLVTNCMTIKLFIPTGQPKCHEDYEQIQKRPNVQEYLVR</sequence>
<dbReference type="VEuPathDB" id="VectorBase:ACUA027365"/>
<reference evidence="1" key="2">
    <citation type="submission" date="2020-05" db="UniProtKB">
        <authorList>
            <consortium name="EnsemblMetazoa"/>
        </authorList>
    </citation>
    <scope>IDENTIFICATION</scope>
    <source>
        <strain evidence="1">A-37</strain>
    </source>
</reference>
<accession>A0A182MVM9</accession>
<dbReference type="EnsemblMetazoa" id="ACUA027365-RA">
    <property type="protein sequence ID" value="ACUA027365-PA"/>
    <property type="gene ID" value="ACUA027365"/>
</dbReference>
<organism evidence="1 2">
    <name type="scientific">Anopheles culicifacies</name>
    <dbReference type="NCBI Taxonomy" id="139723"/>
    <lineage>
        <taxon>Eukaryota</taxon>
        <taxon>Metazoa</taxon>
        <taxon>Ecdysozoa</taxon>
        <taxon>Arthropoda</taxon>
        <taxon>Hexapoda</taxon>
        <taxon>Insecta</taxon>
        <taxon>Pterygota</taxon>
        <taxon>Neoptera</taxon>
        <taxon>Endopterygota</taxon>
        <taxon>Diptera</taxon>
        <taxon>Nematocera</taxon>
        <taxon>Culicoidea</taxon>
        <taxon>Culicidae</taxon>
        <taxon>Anophelinae</taxon>
        <taxon>Anopheles</taxon>
        <taxon>culicifacies species complex</taxon>
    </lineage>
</organism>
<dbReference type="EMBL" id="AXCM01000867">
    <property type="status" value="NOT_ANNOTATED_CDS"/>
    <property type="molecule type" value="Genomic_DNA"/>
</dbReference>